<dbReference type="AlphaFoldDB" id="A0AAV4S8L1"/>
<comment type="caution">
    <text evidence="2">The sequence shown here is derived from an EMBL/GenBank/DDBJ whole genome shotgun (WGS) entry which is preliminary data.</text>
</comment>
<evidence type="ECO:0000313" key="3">
    <source>
        <dbReference type="Proteomes" id="UP001054945"/>
    </source>
</evidence>
<sequence length="140" mass="15864">MELPPRPEMKFRSSQMLPRRNSIISGTEKSRQHGFCVSTTESWQLEKFIALHTDGGGEYSFLRCDYVREGMTKFFLVVCWSDLLELCLSQPRNPPKTIHKAPNTENISGDALIADPGPNQHIPNMAFPFQTDAHKAIRSS</sequence>
<dbReference type="EMBL" id="BPLR01009086">
    <property type="protein sequence ID" value="GIY29521.1"/>
    <property type="molecule type" value="Genomic_DNA"/>
</dbReference>
<evidence type="ECO:0000256" key="1">
    <source>
        <dbReference type="SAM" id="MobiDB-lite"/>
    </source>
</evidence>
<reference evidence="2 3" key="1">
    <citation type="submission" date="2021-06" db="EMBL/GenBank/DDBJ databases">
        <title>Caerostris extrusa draft genome.</title>
        <authorList>
            <person name="Kono N."/>
            <person name="Arakawa K."/>
        </authorList>
    </citation>
    <scope>NUCLEOTIDE SEQUENCE [LARGE SCALE GENOMIC DNA]</scope>
</reference>
<gene>
    <name evidence="2" type="ORF">CEXT_687941</name>
</gene>
<keyword evidence="3" id="KW-1185">Reference proteome</keyword>
<protein>
    <submittedName>
        <fullName evidence="2">Uncharacterized protein</fullName>
    </submittedName>
</protein>
<dbReference type="Proteomes" id="UP001054945">
    <property type="component" value="Unassembled WGS sequence"/>
</dbReference>
<feature type="region of interest" description="Disordered" evidence="1">
    <location>
        <begin position="96"/>
        <end position="115"/>
    </location>
</feature>
<evidence type="ECO:0000313" key="2">
    <source>
        <dbReference type="EMBL" id="GIY29521.1"/>
    </source>
</evidence>
<name>A0AAV4S8L1_CAEEX</name>
<organism evidence="2 3">
    <name type="scientific">Caerostris extrusa</name>
    <name type="common">Bark spider</name>
    <name type="synonym">Caerostris bankana</name>
    <dbReference type="NCBI Taxonomy" id="172846"/>
    <lineage>
        <taxon>Eukaryota</taxon>
        <taxon>Metazoa</taxon>
        <taxon>Ecdysozoa</taxon>
        <taxon>Arthropoda</taxon>
        <taxon>Chelicerata</taxon>
        <taxon>Arachnida</taxon>
        <taxon>Araneae</taxon>
        <taxon>Araneomorphae</taxon>
        <taxon>Entelegynae</taxon>
        <taxon>Araneoidea</taxon>
        <taxon>Araneidae</taxon>
        <taxon>Caerostris</taxon>
    </lineage>
</organism>
<proteinExistence type="predicted"/>
<accession>A0AAV4S8L1</accession>